<evidence type="ECO:0000313" key="3">
    <source>
        <dbReference type="Proteomes" id="UP000324629"/>
    </source>
</evidence>
<organism evidence="2 3">
    <name type="scientific">Paragonimus westermani</name>
    <dbReference type="NCBI Taxonomy" id="34504"/>
    <lineage>
        <taxon>Eukaryota</taxon>
        <taxon>Metazoa</taxon>
        <taxon>Spiralia</taxon>
        <taxon>Lophotrochozoa</taxon>
        <taxon>Platyhelminthes</taxon>
        <taxon>Trematoda</taxon>
        <taxon>Digenea</taxon>
        <taxon>Plagiorchiida</taxon>
        <taxon>Troglotremata</taxon>
        <taxon>Troglotrematidae</taxon>
        <taxon>Paragonimus</taxon>
    </lineage>
</organism>
<comment type="caution">
    <text evidence="2">The sequence shown here is derived from an EMBL/GenBank/DDBJ whole genome shotgun (WGS) entry which is preliminary data.</text>
</comment>
<evidence type="ECO:0008006" key="4">
    <source>
        <dbReference type="Google" id="ProtNLM"/>
    </source>
</evidence>
<keyword evidence="1" id="KW-1133">Transmembrane helix</keyword>
<protein>
    <recommendedName>
        <fullName evidence="4">Transmembrane protein</fullName>
    </recommendedName>
</protein>
<feature type="transmembrane region" description="Helical" evidence="1">
    <location>
        <begin position="143"/>
        <end position="163"/>
    </location>
</feature>
<dbReference type="EMBL" id="QNGE01000197">
    <property type="protein sequence ID" value="KAA3681463.1"/>
    <property type="molecule type" value="Genomic_DNA"/>
</dbReference>
<name>A0A5J4P0W2_9TREM</name>
<evidence type="ECO:0000256" key="1">
    <source>
        <dbReference type="SAM" id="Phobius"/>
    </source>
</evidence>
<keyword evidence="1" id="KW-0812">Transmembrane</keyword>
<keyword evidence="1" id="KW-0472">Membrane</keyword>
<accession>A0A5J4P0W2</accession>
<feature type="transmembrane region" description="Helical" evidence="1">
    <location>
        <begin position="112"/>
        <end position="137"/>
    </location>
</feature>
<sequence>MIYDDANDSEQLRSIRKSTCPKVSRVISVSDSEEIQGNNLSEDDIRSCKVRLTAVSEGSSQSTYQHTFSQNETDFDEKVVDSTSPQVHLSKLQSIHRQVKVRRRLKQIRRAVYFILTRIVPILCIVTSTGLILFGYFYNVHNLIAIGTIVLLATSGFLVHLCFTRRTGPNKFNPMSVPFSIPAEDLQDVKFLAVTEQPRTAEPVTVDQSLPGRSANQVNEPQSSQTLNVVLNDLQAKRLSLALTRVANSKFQFPDIYETDKPSGVLRMARRLTLASSAMGMVNGDHLMVCEPNWLTGTHIRHGVRRSLAWNASGASRFYERNYD</sequence>
<keyword evidence="3" id="KW-1185">Reference proteome</keyword>
<dbReference type="AlphaFoldDB" id="A0A5J4P0W2"/>
<dbReference type="Proteomes" id="UP000324629">
    <property type="component" value="Unassembled WGS sequence"/>
</dbReference>
<evidence type="ECO:0000313" key="2">
    <source>
        <dbReference type="EMBL" id="KAA3681463.1"/>
    </source>
</evidence>
<proteinExistence type="predicted"/>
<reference evidence="2 3" key="1">
    <citation type="journal article" date="2019" name="Gigascience">
        <title>Whole-genome sequence of the oriental lung fluke Paragonimus westermani.</title>
        <authorList>
            <person name="Oey H."/>
            <person name="Zakrzewski M."/>
            <person name="Narain K."/>
            <person name="Devi K.R."/>
            <person name="Agatsuma T."/>
            <person name="Nawaratna S."/>
            <person name="Gobert G.N."/>
            <person name="Jones M.K."/>
            <person name="Ragan M.A."/>
            <person name="McManus D.P."/>
            <person name="Krause L."/>
        </authorList>
    </citation>
    <scope>NUCLEOTIDE SEQUENCE [LARGE SCALE GENOMIC DNA]</scope>
    <source>
        <strain evidence="2 3">IND2009</strain>
    </source>
</reference>
<gene>
    <name evidence="2" type="ORF">DEA37_0003397</name>
</gene>